<dbReference type="Proteomes" id="UP000284657">
    <property type="component" value="Unassembled WGS sequence"/>
</dbReference>
<evidence type="ECO:0000256" key="2">
    <source>
        <dbReference type="ARBA" id="ARBA00023186"/>
    </source>
</evidence>
<evidence type="ECO:0000313" key="5">
    <source>
        <dbReference type="EMBL" id="RLN67677.1"/>
    </source>
</evidence>
<dbReference type="EMBL" id="MBAD02000442">
    <property type="protein sequence ID" value="RLN67677.1"/>
    <property type="molecule type" value="Genomic_DNA"/>
</dbReference>
<dbReference type="CDD" id="cd23157">
    <property type="entry name" value="Prefoldin_5"/>
    <property type="match status" value="1"/>
</dbReference>
<dbReference type="InterPro" id="IPR009053">
    <property type="entry name" value="Prefoldin"/>
</dbReference>
<sequence>MTAEVSRLLVLGPDVDSNQAVITKLCELCGDTEAEPVDNKSDVSVLNLRTKYYRAAVEVHDHQMHDNAPVEALAHEFHEYEALVCVVDASQRDSFLQMHRFAQKAVDIIPYDVCLLVAGSSSVKTAENVKQMESWCQENAFEFVDLDTKNPETSEDSVIDEKHGIERVLEALHCNMWRSMEMTPPSNSAKTTTTESPEAVEIEAVAKSEEGKQSDQGEEMEDKIPVDEELETTDDSRLQTLLQALEIAGTPGDNASGSEDGDNDIDMSEFSTLLSEVRNVRDQGQTLTDEQRRERAAEVAMKLWSFLGAEDDEDSGTFCKETNKDKMAETSAAQNEVNLMDLPLEQLNSLKGQLEKELQQLTASFGGLREAQSRFTESKDALNSLAASNLDKQVLVPLTASMFVPGKLSNKEEVLVDVGTGYFVEQSVEKAGQFMDRKVEFLQSNTDQLKTVIESKRNMMEAVLMVMQQKMQEAQRG</sequence>
<dbReference type="OrthoDB" id="1741717at2759"/>
<dbReference type="GO" id="GO:0051082">
    <property type="term" value="F:unfolded protein binding"/>
    <property type="evidence" value="ECO:0007669"/>
    <property type="project" value="InterPro"/>
</dbReference>
<keyword evidence="2" id="KW-0143">Chaperone</keyword>
<proteinExistence type="inferred from homology"/>
<dbReference type="HAMAP" id="MF_00308">
    <property type="entry name" value="PfdA"/>
    <property type="match status" value="1"/>
</dbReference>
<dbReference type="Proteomes" id="UP000277300">
    <property type="component" value="Unassembled WGS sequence"/>
</dbReference>
<protein>
    <submittedName>
        <fullName evidence="4">Uncharacterized protein</fullName>
    </submittedName>
</protein>
<dbReference type="Gene3D" id="3.40.50.11960">
    <property type="match status" value="1"/>
</dbReference>
<dbReference type="Pfam" id="PF02996">
    <property type="entry name" value="Prefoldin"/>
    <property type="match status" value="1"/>
</dbReference>
<dbReference type="GO" id="GO:0006457">
    <property type="term" value="P:protein folding"/>
    <property type="evidence" value="ECO:0007669"/>
    <property type="project" value="InterPro"/>
</dbReference>
<dbReference type="InterPro" id="IPR019341">
    <property type="entry name" value="Alpha/Gamma-adaptin-bd_p34"/>
</dbReference>
<dbReference type="PANTHER" id="PTHR14659">
    <property type="entry name" value="ALPHA- AND GAMMA-ADAPTIN-BINDING PROTEIN P34"/>
    <property type="match status" value="1"/>
</dbReference>
<organism evidence="4 6">
    <name type="scientific">Phytophthora kernoviae</name>
    <dbReference type="NCBI Taxonomy" id="325452"/>
    <lineage>
        <taxon>Eukaryota</taxon>
        <taxon>Sar</taxon>
        <taxon>Stramenopiles</taxon>
        <taxon>Oomycota</taxon>
        <taxon>Peronosporomycetes</taxon>
        <taxon>Peronosporales</taxon>
        <taxon>Peronosporaceae</taxon>
        <taxon>Phytophthora</taxon>
    </lineage>
</organism>
<reference evidence="6 7" key="1">
    <citation type="submission" date="2018-07" db="EMBL/GenBank/DDBJ databases">
        <title>Genome sequencing of oomycete isolates from Chile give support for New Zealand origin for Phytophthora kernoviae and make available the first Nothophytophthora sp. genome.</title>
        <authorList>
            <person name="Studholme D.J."/>
            <person name="Sanfuentes E."/>
            <person name="Panda P."/>
            <person name="Hill R."/>
            <person name="Sambles C."/>
            <person name="Grant M."/>
            <person name="Williams N.M."/>
            <person name="Mcdougal R.L."/>
        </authorList>
    </citation>
    <scope>NUCLEOTIDE SEQUENCE [LARGE SCALE GENOMIC DNA]</scope>
    <source>
        <strain evidence="4">Chile6</strain>
        <strain evidence="5">Chile7</strain>
    </source>
</reference>
<dbReference type="SUPFAM" id="SSF46579">
    <property type="entry name" value="Prefoldin"/>
    <property type="match status" value="1"/>
</dbReference>
<accession>A0A3F2RUT7</accession>
<evidence type="ECO:0000256" key="3">
    <source>
        <dbReference type="SAM" id="MobiDB-lite"/>
    </source>
</evidence>
<evidence type="ECO:0000256" key="1">
    <source>
        <dbReference type="ARBA" id="ARBA00010048"/>
    </source>
</evidence>
<dbReference type="InterPro" id="IPR004127">
    <property type="entry name" value="Prefoldin_subunit_alpha"/>
</dbReference>
<comment type="caution">
    <text evidence="4">The sequence shown here is derived from an EMBL/GenBank/DDBJ whole genome shotgun (WGS) entry which is preliminary data.</text>
</comment>
<name>A0A3F2RUT7_9STRA</name>
<feature type="region of interest" description="Disordered" evidence="3">
    <location>
        <begin position="206"/>
        <end position="234"/>
    </location>
</feature>
<dbReference type="AlphaFoldDB" id="A0A3F2RUT7"/>
<dbReference type="EMBL" id="MBDO02000068">
    <property type="protein sequence ID" value="RLN64662.1"/>
    <property type="molecule type" value="Genomic_DNA"/>
</dbReference>
<dbReference type="InterPro" id="IPR011599">
    <property type="entry name" value="PFD_alpha_archaea"/>
</dbReference>
<dbReference type="PANTHER" id="PTHR14659:SF1">
    <property type="entry name" value="ALPHA- AND GAMMA-ADAPTIN-BINDING PROTEIN P34"/>
    <property type="match status" value="1"/>
</dbReference>
<gene>
    <name evidence="5" type="ORF">BBJ29_001779</name>
    <name evidence="4" type="ORF">BBP00_00003324</name>
</gene>
<comment type="similarity">
    <text evidence="1">Belongs to the prefoldin subunit alpha family.</text>
</comment>
<dbReference type="FunFam" id="1.10.287.370:FF:000004">
    <property type="entry name" value="Probable prefoldin subunit 5"/>
    <property type="match status" value="1"/>
</dbReference>
<dbReference type="Gene3D" id="1.10.287.370">
    <property type="match status" value="1"/>
</dbReference>
<dbReference type="NCBIfam" id="TIGR00293">
    <property type="entry name" value="prefoldin subunit alpha"/>
    <property type="match status" value="1"/>
</dbReference>
<dbReference type="GO" id="GO:0016272">
    <property type="term" value="C:prefoldin complex"/>
    <property type="evidence" value="ECO:0007669"/>
    <property type="project" value="InterPro"/>
</dbReference>
<evidence type="ECO:0000313" key="6">
    <source>
        <dbReference type="Proteomes" id="UP000277300"/>
    </source>
</evidence>
<evidence type="ECO:0000313" key="4">
    <source>
        <dbReference type="EMBL" id="RLN64662.1"/>
    </source>
</evidence>
<evidence type="ECO:0000313" key="7">
    <source>
        <dbReference type="Proteomes" id="UP000284657"/>
    </source>
</evidence>
<dbReference type="Pfam" id="PF10199">
    <property type="entry name" value="Adaptin_binding"/>
    <property type="match status" value="1"/>
</dbReference>
<feature type="compositionally biased region" description="Basic and acidic residues" evidence="3">
    <location>
        <begin position="206"/>
        <end position="215"/>
    </location>
</feature>
<feature type="compositionally biased region" description="Acidic residues" evidence="3">
    <location>
        <begin position="216"/>
        <end position="233"/>
    </location>
</feature>